<dbReference type="Pfam" id="PF00881">
    <property type="entry name" value="Nitroreductase"/>
    <property type="match status" value="1"/>
</dbReference>
<dbReference type="PIRSF" id="PIRSF005426">
    <property type="entry name" value="Frp"/>
    <property type="match status" value="1"/>
</dbReference>
<evidence type="ECO:0000259" key="6">
    <source>
        <dbReference type="Pfam" id="PF00881"/>
    </source>
</evidence>
<dbReference type="InterPro" id="IPR016446">
    <property type="entry name" value="Flavin_OxRdtase_Frp"/>
</dbReference>
<dbReference type="Gene3D" id="3.40.109.10">
    <property type="entry name" value="NADH Oxidase"/>
    <property type="match status" value="1"/>
</dbReference>
<evidence type="ECO:0000256" key="2">
    <source>
        <dbReference type="ARBA" id="ARBA00022630"/>
    </source>
</evidence>
<evidence type="ECO:0000256" key="3">
    <source>
        <dbReference type="ARBA" id="ARBA00022643"/>
    </source>
</evidence>
<reference evidence="7 8" key="1">
    <citation type="submission" date="2017-03" db="EMBL/GenBank/DDBJ databases">
        <title>Comparative genomics of honeybee gut symbionts reveal geographically distinct and subgroup specific antibiotic resistance.</title>
        <authorList>
            <person name="Ludvigsen J."/>
            <person name="Porcellato D."/>
            <person name="Labee-Lund T.M."/>
            <person name="Amdam G.V."/>
            <person name="Rudi K."/>
        </authorList>
    </citation>
    <scope>NUCLEOTIDE SEQUENCE [LARGE SCALE GENOMIC DNA]</scope>
    <source>
        <strain evidence="7 8">A-4-12</strain>
    </source>
</reference>
<gene>
    <name evidence="7" type="ORF">B6D06_00390</name>
</gene>
<keyword evidence="4 5" id="KW-0560">Oxidoreductase</keyword>
<dbReference type="PANTHER" id="PTHR43425">
    <property type="entry name" value="OXYGEN-INSENSITIVE NADPH NITROREDUCTASE"/>
    <property type="match status" value="1"/>
</dbReference>
<feature type="domain" description="Nitroreductase" evidence="6">
    <location>
        <begin position="11"/>
        <end position="160"/>
    </location>
</feature>
<evidence type="ECO:0000256" key="1">
    <source>
        <dbReference type="ARBA" id="ARBA00008366"/>
    </source>
</evidence>
<dbReference type="AlphaFoldDB" id="A0A242NXE6"/>
<proteinExistence type="inferred from homology"/>
<keyword evidence="2 5" id="KW-0285">Flavoprotein</keyword>
<evidence type="ECO:0000256" key="5">
    <source>
        <dbReference type="PIRNR" id="PIRNR005426"/>
    </source>
</evidence>
<dbReference type="RefSeq" id="WP_086319761.1">
    <property type="nucleotide sequence ID" value="NZ_NASD01000002.1"/>
</dbReference>
<dbReference type="PANTHER" id="PTHR43425:SF2">
    <property type="entry name" value="OXYGEN-INSENSITIVE NADPH NITROREDUCTASE"/>
    <property type="match status" value="1"/>
</dbReference>
<evidence type="ECO:0000313" key="8">
    <source>
        <dbReference type="Proteomes" id="UP000194968"/>
    </source>
</evidence>
<organism evidence="7 8">
    <name type="scientific">Gilliamella apis</name>
    <dbReference type="NCBI Taxonomy" id="1970738"/>
    <lineage>
        <taxon>Bacteria</taxon>
        <taxon>Pseudomonadati</taxon>
        <taxon>Pseudomonadota</taxon>
        <taxon>Gammaproteobacteria</taxon>
        <taxon>Orbales</taxon>
        <taxon>Orbaceae</taxon>
        <taxon>Gilliamella</taxon>
    </lineage>
</organism>
<dbReference type="OrthoDB" id="3181400at2"/>
<keyword evidence="3 5" id="KW-0288">FMN</keyword>
<dbReference type="InterPro" id="IPR000415">
    <property type="entry name" value="Nitroreductase-like"/>
</dbReference>
<comment type="caution">
    <text evidence="7">The sequence shown here is derived from an EMBL/GenBank/DDBJ whole genome shotgun (WGS) entry which is preliminary data.</text>
</comment>
<dbReference type="CDD" id="cd02146">
    <property type="entry name" value="NfsA-like"/>
    <property type="match status" value="1"/>
</dbReference>
<evidence type="ECO:0000256" key="4">
    <source>
        <dbReference type="ARBA" id="ARBA00023002"/>
    </source>
</evidence>
<dbReference type="GO" id="GO:0016491">
    <property type="term" value="F:oxidoreductase activity"/>
    <property type="evidence" value="ECO:0007669"/>
    <property type="project" value="UniProtKB-UniRule"/>
</dbReference>
<name>A0A242NXE6_9GAMM</name>
<protein>
    <submittedName>
        <fullName evidence="7">Nitroreductase A</fullName>
    </submittedName>
</protein>
<dbReference type="SUPFAM" id="SSF55469">
    <property type="entry name" value="FMN-dependent nitroreductase-like"/>
    <property type="match status" value="1"/>
</dbReference>
<comment type="similarity">
    <text evidence="1 5">Belongs to the flavin oxidoreductase frp family.</text>
</comment>
<dbReference type="InterPro" id="IPR029479">
    <property type="entry name" value="Nitroreductase"/>
</dbReference>
<dbReference type="EMBL" id="NASK01000045">
    <property type="protein sequence ID" value="OTQ53988.1"/>
    <property type="molecule type" value="Genomic_DNA"/>
</dbReference>
<dbReference type="Proteomes" id="UP000194968">
    <property type="component" value="Unassembled WGS sequence"/>
</dbReference>
<keyword evidence="5" id="KW-0521">NADP</keyword>
<accession>A0A242NXE6</accession>
<evidence type="ECO:0000313" key="7">
    <source>
        <dbReference type="EMBL" id="OTQ53988.1"/>
    </source>
</evidence>
<sequence length="241" mass="27522">MPNKTIDLICQRRSIRTYKSTPLTSEQINEIIQAAQSAPSSNFLQCATIIRITDSEKRSELAHYSGDQSYIVQAPEFWVFCADFNRHFQIDATIPLEKAEQLLVGCIDTTLMAQNAVIAAQSLGLGTVYIGGLRNNIAKVTELLALPKYVLPLFGLCIGYPDQNPDLKPRLPKELVFFENHYQPINHQLLAQYDTQMRQYYEHRLTNQKTNGWSDKIAETISKGQRDFVLNYLHKQGWITK</sequence>
<dbReference type="NCBIfam" id="NF008033">
    <property type="entry name" value="PRK10765.1"/>
    <property type="match status" value="1"/>
</dbReference>